<dbReference type="Proteomes" id="UP000285123">
    <property type="component" value="Unassembled WGS sequence"/>
</dbReference>
<dbReference type="PANTHER" id="PTHR34138:SF1">
    <property type="entry name" value="CELL SHAPE-DETERMINING PROTEIN MREC"/>
    <property type="match status" value="1"/>
</dbReference>
<dbReference type="InterPro" id="IPR042175">
    <property type="entry name" value="Cell/Rod_MreC_2"/>
</dbReference>
<sequence>MRGFADDEDNKGPLLGRRVSPGIKIVAIAIVSVVLMMVDNAHDALAPVRGTLAIALQPVQIAAEMPGDVADYLGRYFNRGELIEDNEALNRRVLLLRARLQRLAALEAENERIRALLASASSLDQNVLIARVLSVTPDPYRHRIKLNKGSSDGVFKGQALIDANGIMGQVTDVTPLDSRAILITDANHGIPVEINRTGLQTIAQGTGRSDELRLPFLANNADVQSGDLLVSSGLGGRYPAGYPVGRVEHVDHKPGDEFLDVVAEPTAHLNRGREVLLVWTSDTARKADQPPADESAAGDADDAGATENRANGADAGSDAR</sequence>
<dbReference type="OrthoDB" id="9808025at2"/>
<feature type="domain" description="Rod shape-determining protein MreC beta-barrel core" evidence="8">
    <location>
        <begin position="132"/>
        <end position="279"/>
    </location>
</feature>
<dbReference type="Pfam" id="PF04085">
    <property type="entry name" value="MreC"/>
    <property type="match status" value="1"/>
</dbReference>
<evidence type="ECO:0000256" key="2">
    <source>
        <dbReference type="ARBA" id="ARBA00013855"/>
    </source>
</evidence>
<organism evidence="9 10">
    <name type="scientific">Salinisphaera orenii YIM 95161</name>
    <dbReference type="NCBI Taxonomy" id="1051139"/>
    <lineage>
        <taxon>Bacteria</taxon>
        <taxon>Pseudomonadati</taxon>
        <taxon>Pseudomonadota</taxon>
        <taxon>Gammaproteobacteria</taxon>
        <taxon>Salinisphaerales</taxon>
        <taxon>Salinisphaeraceae</taxon>
        <taxon>Salinisphaera</taxon>
    </lineage>
</organism>
<reference evidence="9 10" key="1">
    <citation type="submission" date="2013-10" db="EMBL/GenBank/DDBJ databases">
        <title>Salinisphaera halophila YIM 95161 Genome Sequencing.</title>
        <authorList>
            <person name="Lai Q."/>
            <person name="Li C."/>
            <person name="Shao Z."/>
        </authorList>
    </citation>
    <scope>NUCLEOTIDE SEQUENCE [LARGE SCALE GENOMIC DNA]</scope>
    <source>
        <strain evidence="9 10">YIM 95161</strain>
    </source>
</reference>
<dbReference type="RefSeq" id="WP_123592217.1">
    <property type="nucleotide sequence ID" value="NZ_AYKF01000121.1"/>
</dbReference>
<accession>A0A423PHK0</accession>
<dbReference type="InterPro" id="IPR042177">
    <property type="entry name" value="Cell/Rod_1"/>
</dbReference>
<comment type="similarity">
    <text evidence="1 5">Belongs to the MreC family.</text>
</comment>
<dbReference type="InterPro" id="IPR007221">
    <property type="entry name" value="MreC"/>
</dbReference>
<dbReference type="GO" id="GO:0005886">
    <property type="term" value="C:plasma membrane"/>
    <property type="evidence" value="ECO:0007669"/>
    <property type="project" value="TreeGrafter"/>
</dbReference>
<evidence type="ECO:0000256" key="6">
    <source>
        <dbReference type="SAM" id="Coils"/>
    </source>
</evidence>
<evidence type="ECO:0000259" key="8">
    <source>
        <dbReference type="Pfam" id="PF04085"/>
    </source>
</evidence>
<protein>
    <recommendedName>
        <fullName evidence="2 5">Cell shape-determining protein MreC</fullName>
    </recommendedName>
    <alternativeName>
        <fullName evidence="4 5">Cell shape protein MreC</fullName>
    </alternativeName>
</protein>
<feature type="region of interest" description="Disordered" evidence="7">
    <location>
        <begin position="282"/>
        <end position="320"/>
    </location>
</feature>
<gene>
    <name evidence="9" type="ORF">SAHL_15010</name>
</gene>
<dbReference type="GO" id="GO:0008360">
    <property type="term" value="P:regulation of cell shape"/>
    <property type="evidence" value="ECO:0007669"/>
    <property type="project" value="UniProtKB-KW"/>
</dbReference>
<dbReference type="Gene3D" id="2.40.10.350">
    <property type="entry name" value="Rod shape-determining protein MreC, domain 2"/>
    <property type="match status" value="1"/>
</dbReference>
<evidence type="ECO:0000256" key="5">
    <source>
        <dbReference type="PIRNR" id="PIRNR038471"/>
    </source>
</evidence>
<keyword evidence="3 5" id="KW-0133">Cell shape</keyword>
<dbReference type="NCBIfam" id="TIGR00219">
    <property type="entry name" value="mreC"/>
    <property type="match status" value="1"/>
</dbReference>
<keyword evidence="6" id="KW-0175">Coiled coil</keyword>
<evidence type="ECO:0000256" key="1">
    <source>
        <dbReference type="ARBA" id="ARBA00009369"/>
    </source>
</evidence>
<dbReference type="InterPro" id="IPR055342">
    <property type="entry name" value="MreC_beta-barrel_core"/>
</dbReference>
<feature type="coiled-coil region" evidence="6">
    <location>
        <begin position="86"/>
        <end position="126"/>
    </location>
</feature>
<proteinExistence type="inferred from homology"/>
<dbReference type="PIRSF" id="PIRSF038471">
    <property type="entry name" value="MreC"/>
    <property type="match status" value="1"/>
</dbReference>
<evidence type="ECO:0000256" key="4">
    <source>
        <dbReference type="ARBA" id="ARBA00032089"/>
    </source>
</evidence>
<dbReference type="Gene3D" id="2.40.10.340">
    <property type="entry name" value="Rod shape-determining protein MreC, domain 1"/>
    <property type="match status" value="1"/>
</dbReference>
<dbReference type="AlphaFoldDB" id="A0A423PHK0"/>
<evidence type="ECO:0000256" key="7">
    <source>
        <dbReference type="SAM" id="MobiDB-lite"/>
    </source>
</evidence>
<evidence type="ECO:0000313" key="10">
    <source>
        <dbReference type="Proteomes" id="UP000285123"/>
    </source>
</evidence>
<name>A0A423PHK0_9GAMM</name>
<dbReference type="EMBL" id="AYKF01000121">
    <property type="protein sequence ID" value="ROO25091.1"/>
    <property type="molecule type" value="Genomic_DNA"/>
</dbReference>
<evidence type="ECO:0000256" key="3">
    <source>
        <dbReference type="ARBA" id="ARBA00022960"/>
    </source>
</evidence>
<dbReference type="PANTHER" id="PTHR34138">
    <property type="entry name" value="CELL SHAPE-DETERMINING PROTEIN MREC"/>
    <property type="match status" value="1"/>
</dbReference>
<comment type="function">
    <text evidence="5">Involved in formation and maintenance of cell shape.</text>
</comment>
<evidence type="ECO:0000313" key="9">
    <source>
        <dbReference type="EMBL" id="ROO25091.1"/>
    </source>
</evidence>
<comment type="caution">
    <text evidence="9">The sequence shown here is derived from an EMBL/GenBank/DDBJ whole genome shotgun (WGS) entry which is preliminary data.</text>
</comment>